<keyword evidence="7" id="KW-1185">Reference proteome</keyword>
<feature type="domain" description="Aminotransferase class I/classII large" evidence="5">
    <location>
        <begin position="38"/>
        <end position="423"/>
    </location>
</feature>
<dbReference type="OrthoDB" id="2414662at2759"/>
<protein>
    <submittedName>
        <fullName evidence="6">Kynurenine-oxoglutarate transaminase</fullName>
    </submittedName>
</protein>
<dbReference type="PANTHER" id="PTHR43807">
    <property type="entry name" value="FI04487P"/>
    <property type="match status" value="1"/>
</dbReference>
<dbReference type="Gene3D" id="3.90.1150.10">
    <property type="entry name" value="Aspartate Aminotransferase, domain 1"/>
    <property type="match status" value="1"/>
</dbReference>
<keyword evidence="4" id="KW-0663">Pyridoxal phosphate</keyword>
<evidence type="ECO:0000313" key="7">
    <source>
        <dbReference type="Proteomes" id="UP000039865"/>
    </source>
</evidence>
<dbReference type="Pfam" id="PF00155">
    <property type="entry name" value="Aminotran_1_2"/>
    <property type="match status" value="1"/>
</dbReference>
<dbReference type="InterPro" id="IPR015421">
    <property type="entry name" value="PyrdxlP-dep_Trfase_major"/>
</dbReference>
<evidence type="ECO:0000256" key="1">
    <source>
        <dbReference type="ARBA" id="ARBA00001933"/>
    </source>
</evidence>
<evidence type="ECO:0000256" key="4">
    <source>
        <dbReference type="ARBA" id="ARBA00022898"/>
    </source>
</evidence>
<dbReference type="InterPro" id="IPR015424">
    <property type="entry name" value="PyrdxlP-dep_Trfase"/>
</dbReference>
<accession>A0A078B9Z2</accession>
<proteinExistence type="predicted"/>
<dbReference type="EMBL" id="CCKQ01018156">
    <property type="protein sequence ID" value="CDW90087.1"/>
    <property type="molecule type" value="Genomic_DNA"/>
</dbReference>
<dbReference type="CDD" id="cd00609">
    <property type="entry name" value="AAT_like"/>
    <property type="match status" value="1"/>
</dbReference>
<dbReference type="Proteomes" id="UP000039865">
    <property type="component" value="Unassembled WGS sequence"/>
</dbReference>
<dbReference type="InterPro" id="IPR015422">
    <property type="entry name" value="PyrdxlP-dep_Trfase_small"/>
</dbReference>
<reference evidence="6 7" key="1">
    <citation type="submission" date="2014-06" db="EMBL/GenBank/DDBJ databases">
        <authorList>
            <person name="Swart Estienne"/>
        </authorList>
    </citation>
    <scope>NUCLEOTIDE SEQUENCE [LARGE SCALE GENOMIC DNA]</scope>
    <source>
        <strain evidence="6 7">130c</strain>
    </source>
</reference>
<dbReference type="PANTHER" id="PTHR43807:SF20">
    <property type="entry name" value="FI04487P"/>
    <property type="match status" value="1"/>
</dbReference>
<dbReference type="GO" id="GO:0005737">
    <property type="term" value="C:cytoplasm"/>
    <property type="evidence" value="ECO:0007669"/>
    <property type="project" value="TreeGrafter"/>
</dbReference>
<organism evidence="6 7">
    <name type="scientific">Stylonychia lemnae</name>
    <name type="common">Ciliate</name>
    <dbReference type="NCBI Taxonomy" id="5949"/>
    <lineage>
        <taxon>Eukaryota</taxon>
        <taxon>Sar</taxon>
        <taxon>Alveolata</taxon>
        <taxon>Ciliophora</taxon>
        <taxon>Intramacronucleata</taxon>
        <taxon>Spirotrichea</taxon>
        <taxon>Stichotrichia</taxon>
        <taxon>Sporadotrichida</taxon>
        <taxon>Oxytrichidae</taxon>
        <taxon>Stylonychinae</taxon>
        <taxon>Stylonychia</taxon>
    </lineage>
</organism>
<sequence length="451" mass="51732">MESQDNQETKVQRKYPHRIDDNVAIWTEFRELGDRYSCLSLGEGAPGGNPPDFLKDFMIKAIDEGYNQYQRIFGIPEFVNKIADVYGEKLKRQINPMTEIMVTAGANSALNSYIIGLINPREGEEVLVFEPCFPQYQDHIQMAEGVYKAVPLEWKENRWTFDPEVLRKSLNDKTKIFLLNNAHNPTGKLFNREDLQILTDILNEFPHVIVISDDVYEFLTFDDQQSSILFASIGNNFEKTVSIFSGGKLFQATGWKVGWSIAPNEILSKAAIIQCCTTYCINAPAQIAMSRSFDLIETMPYTEGRTFVQNMKKEFQDVRDFFISQFNSISQELPVVPLPSESGYFLMIDITNCKKIIPERYLKSHDFEELKEGQSAVSRNIVYMPDGSVPLDLAFCRWMAVEKGVIMMPASLFYHKESPIRDDKYVRIGICKGLDHSRKAFDRIKGKQKMD</sequence>
<dbReference type="GO" id="GO:0016212">
    <property type="term" value="F:kynurenine-oxoglutarate transaminase activity"/>
    <property type="evidence" value="ECO:0007669"/>
    <property type="project" value="TreeGrafter"/>
</dbReference>
<gene>
    <name evidence="6" type="primary">Contig19266.g20424</name>
    <name evidence="6" type="ORF">STYLEM_19227</name>
</gene>
<keyword evidence="3" id="KW-0808">Transferase</keyword>
<evidence type="ECO:0000256" key="3">
    <source>
        <dbReference type="ARBA" id="ARBA00022679"/>
    </source>
</evidence>
<dbReference type="GO" id="GO:0030170">
    <property type="term" value="F:pyridoxal phosphate binding"/>
    <property type="evidence" value="ECO:0007669"/>
    <property type="project" value="InterPro"/>
</dbReference>
<dbReference type="InParanoid" id="A0A078B9Z2"/>
<dbReference type="InterPro" id="IPR004839">
    <property type="entry name" value="Aminotransferase_I/II_large"/>
</dbReference>
<dbReference type="AlphaFoldDB" id="A0A078B9Z2"/>
<keyword evidence="2" id="KW-0032">Aminotransferase</keyword>
<evidence type="ECO:0000256" key="2">
    <source>
        <dbReference type="ARBA" id="ARBA00022576"/>
    </source>
</evidence>
<dbReference type="SUPFAM" id="SSF53383">
    <property type="entry name" value="PLP-dependent transferases"/>
    <property type="match status" value="1"/>
</dbReference>
<evidence type="ECO:0000259" key="5">
    <source>
        <dbReference type="Pfam" id="PF00155"/>
    </source>
</evidence>
<evidence type="ECO:0000313" key="6">
    <source>
        <dbReference type="EMBL" id="CDW90087.1"/>
    </source>
</evidence>
<dbReference type="Gene3D" id="3.40.640.10">
    <property type="entry name" value="Type I PLP-dependent aspartate aminotransferase-like (Major domain)"/>
    <property type="match status" value="1"/>
</dbReference>
<name>A0A078B9Z2_STYLE</name>
<comment type="cofactor">
    <cofactor evidence="1">
        <name>pyridoxal 5'-phosphate</name>
        <dbReference type="ChEBI" id="CHEBI:597326"/>
    </cofactor>
</comment>
<dbReference type="InterPro" id="IPR051326">
    <property type="entry name" value="Kynurenine-oxoglutarate_AT"/>
</dbReference>